<protein>
    <submittedName>
        <fullName evidence="1">Uncharacterized protein</fullName>
    </submittedName>
</protein>
<accession>A0A1E3ABU7</accession>
<evidence type="ECO:0000313" key="2">
    <source>
        <dbReference type="Proteomes" id="UP000094067"/>
    </source>
</evidence>
<evidence type="ECO:0000313" key="1">
    <source>
        <dbReference type="EMBL" id="ODM05861.1"/>
    </source>
</evidence>
<dbReference type="AlphaFoldDB" id="A0A1E3ABU7"/>
<name>A0A1E3ABU7_9FIRM</name>
<sequence length="379" mass="43672">MNLTKSIDFLLENAGPVIRYRLRKEILHDLDKTEEENLLEQIYQTPHFKLLQTYVKADGYIGSGAHSWDNWRGTVLHETPLQDGETAARLLSYYAVPKTHPLAAGFVAAMRDEDTLRKEFSYIPPEAVRYKNRFRGIRSGFCLMILIYTMQAMLGYGDDDYVKPFLDISLEAFKSILPLSSLSEITKERRNGTRYGYPYIEENTSFPCQYHLTALAYTQTWRTPENIQLMADALNHYNAILSGPNPIHVKIGTKYYVPFPLNIQNSPIRPFHPDVIDSITYRRLLTEIAMLGTGERVEVIKTSIVNVENAIGSDGILKMNFDRPHNKRYSPKRIEYPTPYVDVRLEPDYKRKYALACDLTFWAVQFLYLCGAAQSNTLR</sequence>
<proteinExistence type="predicted"/>
<reference evidence="1 2" key="1">
    <citation type="submission" date="2016-07" db="EMBL/GenBank/DDBJ databases">
        <title>Characterization of isolates of Eisenbergiella tayi derived from blood cultures, using whole genome sequencing.</title>
        <authorList>
            <person name="Burdz T."/>
            <person name="Wiebe D."/>
            <person name="Huynh C."/>
            <person name="Bernard K."/>
        </authorList>
    </citation>
    <scope>NUCLEOTIDE SEQUENCE [LARGE SCALE GENOMIC DNA]</scope>
    <source>
        <strain evidence="1 2">NML 110608</strain>
    </source>
</reference>
<organism evidence="1 2">
    <name type="scientific">Eisenbergiella tayi</name>
    <dbReference type="NCBI Taxonomy" id="1432052"/>
    <lineage>
        <taxon>Bacteria</taxon>
        <taxon>Bacillati</taxon>
        <taxon>Bacillota</taxon>
        <taxon>Clostridia</taxon>
        <taxon>Lachnospirales</taxon>
        <taxon>Lachnospiraceae</taxon>
        <taxon>Eisenbergiella</taxon>
    </lineage>
</organism>
<dbReference type="PATRIC" id="fig|1432052.4.peg.1950"/>
<dbReference type="RefSeq" id="WP_069151998.1">
    <property type="nucleotide sequence ID" value="NZ_MCGH01000002.1"/>
</dbReference>
<gene>
    <name evidence="1" type="ORF">BEI61_01750</name>
</gene>
<dbReference type="Proteomes" id="UP000094067">
    <property type="component" value="Unassembled WGS sequence"/>
</dbReference>
<comment type="caution">
    <text evidence="1">The sequence shown here is derived from an EMBL/GenBank/DDBJ whole genome shotgun (WGS) entry which is preliminary data.</text>
</comment>
<dbReference type="EMBL" id="MCGH01000002">
    <property type="protein sequence ID" value="ODM05861.1"/>
    <property type="molecule type" value="Genomic_DNA"/>
</dbReference>